<dbReference type="FunFam" id="1.10.510.10:FF:000253">
    <property type="entry name" value="MAP kinase kinase Ste7"/>
    <property type="match status" value="1"/>
</dbReference>
<gene>
    <name evidence="10" type="ORF">Egran_02357</name>
</gene>
<keyword evidence="5 7" id="KW-0067">ATP-binding</keyword>
<dbReference type="PANTHER" id="PTHR47448:SF1">
    <property type="entry name" value="SERINE_THREONINE-PROTEIN KINASE STE7 HOMOLOG"/>
    <property type="match status" value="1"/>
</dbReference>
<keyword evidence="4" id="KW-0418">Kinase</keyword>
<evidence type="ECO:0000256" key="6">
    <source>
        <dbReference type="ARBA" id="ARBA00038035"/>
    </source>
</evidence>
<accession>A0A232M0F0</accession>
<dbReference type="PROSITE" id="PS00107">
    <property type="entry name" value="PROTEIN_KINASE_ATP"/>
    <property type="match status" value="1"/>
</dbReference>
<dbReference type="Proteomes" id="UP000243515">
    <property type="component" value="Unassembled WGS sequence"/>
</dbReference>
<organism evidence="10 11">
    <name type="scientific">Elaphomyces granulatus</name>
    <dbReference type="NCBI Taxonomy" id="519963"/>
    <lineage>
        <taxon>Eukaryota</taxon>
        <taxon>Fungi</taxon>
        <taxon>Dikarya</taxon>
        <taxon>Ascomycota</taxon>
        <taxon>Pezizomycotina</taxon>
        <taxon>Eurotiomycetes</taxon>
        <taxon>Eurotiomycetidae</taxon>
        <taxon>Eurotiales</taxon>
        <taxon>Elaphomycetaceae</taxon>
        <taxon>Elaphomyces</taxon>
    </lineage>
</organism>
<dbReference type="OrthoDB" id="10252354at2759"/>
<keyword evidence="1" id="KW-0723">Serine/threonine-protein kinase</keyword>
<dbReference type="InterPro" id="IPR050915">
    <property type="entry name" value="MAP_kinase_kinase"/>
</dbReference>
<evidence type="ECO:0000259" key="9">
    <source>
        <dbReference type="PROSITE" id="PS50011"/>
    </source>
</evidence>
<dbReference type="EMBL" id="NPHW01003269">
    <property type="protein sequence ID" value="OXV09880.1"/>
    <property type="molecule type" value="Genomic_DNA"/>
</dbReference>
<dbReference type="GO" id="GO:0004674">
    <property type="term" value="F:protein serine/threonine kinase activity"/>
    <property type="evidence" value="ECO:0007669"/>
    <property type="project" value="UniProtKB-KW"/>
</dbReference>
<feature type="binding site" evidence="7">
    <location>
        <position position="96"/>
    </location>
    <ligand>
        <name>ATP</name>
        <dbReference type="ChEBI" id="CHEBI:30616"/>
    </ligand>
</feature>
<evidence type="ECO:0000256" key="1">
    <source>
        <dbReference type="ARBA" id="ARBA00022527"/>
    </source>
</evidence>
<sequence>MADPFKARTLKRKNHKGLALSSTAKTSSNPSDGDAQIPGARGNLDSNRTDTLEIGLEFKLDLRSEDLVTLKEVGAGNGGTVSKVMHATTKVIMARKIIRVDAKENVRKQIVRELQVGHDCNSPNIVTFYGAFQNEARDIVLCMEYMDCGSLDRISKDFGPVRVDVLGKITESILAGLVYLYETHRIMHRDIKPSNVLVNSRGNIKLCDFGVATETVNSLADTFVGTSTYMAPERIQGGAYTVRSDVWSVGLTIMELAVGRFPFDATDSAAGDRASAGPMGILDLLQQIVHEPAPKLPKSDAFPPILHDFVAKCLLKRPEERPTPRELYDKDAFLQAAKWTPVNLQEWAISMMESQHRKSYLAPPAPKAINRDGSRDVSGLPRAPATEALRSSQSSQSTSYYTPTSGEIPLNISNESSSPYGHYPPPSSNATPTANMSRATPTLPSLEHLSLETQDFPVAENRQPSRHYPGDPLSAVDAPSRPLFPRGSIKTGLHSATLPMGAAAPPPTGPLPPPPMSADVRR</sequence>
<feature type="region of interest" description="Disordered" evidence="8">
    <location>
        <begin position="461"/>
        <end position="522"/>
    </location>
</feature>
<dbReference type="SMART" id="SM00220">
    <property type="entry name" value="S_TKc"/>
    <property type="match status" value="1"/>
</dbReference>
<evidence type="ECO:0000256" key="2">
    <source>
        <dbReference type="ARBA" id="ARBA00022679"/>
    </source>
</evidence>
<feature type="compositionally biased region" description="Polar residues" evidence="8">
    <location>
        <begin position="20"/>
        <end position="31"/>
    </location>
</feature>
<dbReference type="PANTHER" id="PTHR47448">
    <property type="entry name" value="DUAL SPECIFICITY MITOGEN-ACTIVATED PROTEIN KINASE KINASE DSOR1-LIKE PROTEIN"/>
    <property type="match status" value="1"/>
</dbReference>
<evidence type="ECO:0000313" key="11">
    <source>
        <dbReference type="Proteomes" id="UP000243515"/>
    </source>
</evidence>
<feature type="domain" description="Protein kinase" evidence="9">
    <location>
        <begin position="67"/>
        <end position="334"/>
    </location>
</feature>
<dbReference type="Pfam" id="PF00069">
    <property type="entry name" value="Pkinase"/>
    <property type="match status" value="1"/>
</dbReference>
<dbReference type="GO" id="GO:0004712">
    <property type="term" value="F:protein serine/threonine/tyrosine kinase activity"/>
    <property type="evidence" value="ECO:0007669"/>
    <property type="project" value="UniProtKB-ARBA"/>
</dbReference>
<dbReference type="CDD" id="cd06620">
    <property type="entry name" value="PKc_Byr1_like"/>
    <property type="match status" value="1"/>
</dbReference>
<dbReference type="InterPro" id="IPR049613">
    <property type="entry name" value="Byr1-like_cat"/>
</dbReference>
<proteinExistence type="inferred from homology"/>
<dbReference type="FunFam" id="3.30.200.20:FF:000261">
    <property type="entry name" value="MAP kinase kinase Ste7"/>
    <property type="match status" value="1"/>
</dbReference>
<dbReference type="Gene3D" id="3.30.200.20">
    <property type="entry name" value="Phosphorylase Kinase, domain 1"/>
    <property type="match status" value="1"/>
</dbReference>
<dbReference type="GO" id="GO:0005524">
    <property type="term" value="F:ATP binding"/>
    <property type="evidence" value="ECO:0007669"/>
    <property type="project" value="UniProtKB-UniRule"/>
</dbReference>
<dbReference type="InterPro" id="IPR017441">
    <property type="entry name" value="Protein_kinase_ATP_BS"/>
</dbReference>
<evidence type="ECO:0000256" key="3">
    <source>
        <dbReference type="ARBA" id="ARBA00022741"/>
    </source>
</evidence>
<name>A0A232M0F0_9EURO</name>
<dbReference type="InterPro" id="IPR011009">
    <property type="entry name" value="Kinase-like_dom_sf"/>
</dbReference>
<comment type="similarity">
    <text evidence="6">Belongs to the protein kinase superfamily. STE Ser/Thr protein kinase family. MAP kinase kinase subfamily.</text>
</comment>
<keyword evidence="2" id="KW-0808">Transferase</keyword>
<feature type="compositionally biased region" description="Pro residues" evidence="8">
    <location>
        <begin position="504"/>
        <end position="516"/>
    </location>
</feature>
<evidence type="ECO:0000256" key="4">
    <source>
        <dbReference type="ARBA" id="ARBA00022777"/>
    </source>
</evidence>
<dbReference type="GO" id="GO:0000165">
    <property type="term" value="P:MAPK cascade"/>
    <property type="evidence" value="ECO:0007669"/>
    <property type="project" value="UniProtKB-ARBA"/>
</dbReference>
<dbReference type="AlphaFoldDB" id="A0A232M0F0"/>
<protein>
    <recommendedName>
        <fullName evidence="9">Protein kinase domain-containing protein</fullName>
    </recommendedName>
</protein>
<dbReference type="SUPFAM" id="SSF56112">
    <property type="entry name" value="Protein kinase-like (PK-like)"/>
    <property type="match status" value="1"/>
</dbReference>
<feature type="compositionally biased region" description="Low complexity" evidence="8">
    <location>
        <begin position="391"/>
        <end position="405"/>
    </location>
</feature>
<keyword evidence="11" id="KW-1185">Reference proteome</keyword>
<evidence type="ECO:0000256" key="7">
    <source>
        <dbReference type="PROSITE-ProRule" id="PRU10141"/>
    </source>
</evidence>
<feature type="compositionally biased region" description="Polar residues" evidence="8">
    <location>
        <begin position="429"/>
        <end position="440"/>
    </location>
</feature>
<keyword evidence="3 7" id="KW-0547">Nucleotide-binding</keyword>
<dbReference type="PROSITE" id="PS50011">
    <property type="entry name" value="PROTEIN_KINASE_DOM"/>
    <property type="match status" value="1"/>
</dbReference>
<evidence type="ECO:0000313" key="10">
    <source>
        <dbReference type="EMBL" id="OXV09880.1"/>
    </source>
</evidence>
<reference evidence="10 11" key="1">
    <citation type="journal article" date="2015" name="Environ. Microbiol.">
        <title>Metagenome sequence of Elaphomyces granulatus from sporocarp tissue reveals Ascomycota ectomycorrhizal fingerprints of genome expansion and a Proteobacteria-rich microbiome.</title>
        <authorList>
            <person name="Quandt C.A."/>
            <person name="Kohler A."/>
            <person name="Hesse C.N."/>
            <person name="Sharpton T.J."/>
            <person name="Martin F."/>
            <person name="Spatafora J.W."/>
        </authorList>
    </citation>
    <scope>NUCLEOTIDE SEQUENCE [LARGE SCALE GENOMIC DNA]</scope>
    <source>
        <strain evidence="10 11">OSC145934</strain>
    </source>
</reference>
<comment type="caution">
    <text evidence="10">The sequence shown here is derived from an EMBL/GenBank/DDBJ whole genome shotgun (WGS) entry which is preliminary data.</text>
</comment>
<dbReference type="Gene3D" id="1.10.510.10">
    <property type="entry name" value="Transferase(Phosphotransferase) domain 1"/>
    <property type="match status" value="1"/>
</dbReference>
<dbReference type="InterPro" id="IPR000719">
    <property type="entry name" value="Prot_kinase_dom"/>
</dbReference>
<evidence type="ECO:0000256" key="5">
    <source>
        <dbReference type="ARBA" id="ARBA00022840"/>
    </source>
</evidence>
<dbReference type="PROSITE" id="PS00108">
    <property type="entry name" value="PROTEIN_KINASE_ST"/>
    <property type="match status" value="1"/>
</dbReference>
<feature type="region of interest" description="Disordered" evidence="8">
    <location>
        <begin position="363"/>
        <end position="440"/>
    </location>
</feature>
<feature type="region of interest" description="Disordered" evidence="8">
    <location>
        <begin position="11"/>
        <end position="46"/>
    </location>
</feature>
<dbReference type="InterPro" id="IPR008271">
    <property type="entry name" value="Ser/Thr_kinase_AS"/>
</dbReference>
<evidence type="ECO:0000256" key="8">
    <source>
        <dbReference type="SAM" id="MobiDB-lite"/>
    </source>
</evidence>